<proteinExistence type="predicted"/>
<name>A0A5A7RAQ5_STRAF</name>
<protein>
    <submittedName>
        <fullName evidence="2">Cysteine protease</fullName>
    </submittedName>
</protein>
<evidence type="ECO:0000313" key="2">
    <source>
        <dbReference type="EMBL" id="GER54498.1"/>
    </source>
</evidence>
<dbReference type="AlphaFoldDB" id="A0A5A7RAQ5"/>
<dbReference type="Proteomes" id="UP000325081">
    <property type="component" value="Unassembled WGS sequence"/>
</dbReference>
<keyword evidence="2" id="KW-0378">Hydrolase</keyword>
<keyword evidence="1" id="KW-0472">Membrane</keyword>
<accession>A0A5A7RAQ5</accession>
<keyword evidence="1" id="KW-1133">Transmembrane helix</keyword>
<dbReference type="GO" id="GO:0006508">
    <property type="term" value="P:proteolysis"/>
    <property type="evidence" value="ECO:0007669"/>
    <property type="project" value="UniProtKB-KW"/>
</dbReference>
<keyword evidence="2" id="KW-0645">Protease</keyword>
<gene>
    <name evidence="2" type="ORF">STAS_32097</name>
</gene>
<comment type="caution">
    <text evidence="2">The sequence shown here is derived from an EMBL/GenBank/DDBJ whole genome shotgun (WGS) entry which is preliminary data.</text>
</comment>
<evidence type="ECO:0000256" key="1">
    <source>
        <dbReference type="SAM" id="Phobius"/>
    </source>
</evidence>
<feature type="transmembrane region" description="Helical" evidence="1">
    <location>
        <begin position="107"/>
        <end position="125"/>
    </location>
</feature>
<keyword evidence="3" id="KW-1185">Reference proteome</keyword>
<reference evidence="3" key="1">
    <citation type="journal article" date="2019" name="Curr. Biol.">
        <title>Genome Sequence of Striga asiatica Provides Insight into the Evolution of Plant Parasitism.</title>
        <authorList>
            <person name="Yoshida S."/>
            <person name="Kim S."/>
            <person name="Wafula E.K."/>
            <person name="Tanskanen J."/>
            <person name="Kim Y.M."/>
            <person name="Honaas L."/>
            <person name="Yang Z."/>
            <person name="Spallek T."/>
            <person name="Conn C.E."/>
            <person name="Ichihashi Y."/>
            <person name="Cheong K."/>
            <person name="Cui S."/>
            <person name="Der J.P."/>
            <person name="Gundlach H."/>
            <person name="Jiao Y."/>
            <person name="Hori C."/>
            <person name="Ishida J.K."/>
            <person name="Kasahara H."/>
            <person name="Kiba T."/>
            <person name="Kim M.S."/>
            <person name="Koo N."/>
            <person name="Laohavisit A."/>
            <person name="Lee Y.H."/>
            <person name="Lumba S."/>
            <person name="McCourt P."/>
            <person name="Mortimer J.C."/>
            <person name="Mutuku J.M."/>
            <person name="Nomura T."/>
            <person name="Sasaki-Sekimoto Y."/>
            <person name="Seto Y."/>
            <person name="Wang Y."/>
            <person name="Wakatake T."/>
            <person name="Sakakibara H."/>
            <person name="Demura T."/>
            <person name="Yamaguchi S."/>
            <person name="Yoneyama K."/>
            <person name="Manabe R.I."/>
            <person name="Nelson D.C."/>
            <person name="Schulman A.H."/>
            <person name="Timko M.P."/>
            <person name="dePamphilis C.W."/>
            <person name="Choi D."/>
            <person name="Shirasu K."/>
        </authorList>
    </citation>
    <scope>NUCLEOTIDE SEQUENCE [LARGE SCALE GENOMIC DNA]</scope>
    <source>
        <strain evidence="3">cv. UVA1</strain>
    </source>
</reference>
<organism evidence="2 3">
    <name type="scientific">Striga asiatica</name>
    <name type="common">Asiatic witchweed</name>
    <name type="synonym">Buchnera asiatica</name>
    <dbReference type="NCBI Taxonomy" id="4170"/>
    <lineage>
        <taxon>Eukaryota</taxon>
        <taxon>Viridiplantae</taxon>
        <taxon>Streptophyta</taxon>
        <taxon>Embryophyta</taxon>
        <taxon>Tracheophyta</taxon>
        <taxon>Spermatophyta</taxon>
        <taxon>Magnoliopsida</taxon>
        <taxon>eudicotyledons</taxon>
        <taxon>Gunneridae</taxon>
        <taxon>Pentapetalae</taxon>
        <taxon>asterids</taxon>
        <taxon>lamiids</taxon>
        <taxon>Lamiales</taxon>
        <taxon>Orobanchaceae</taxon>
        <taxon>Buchnereae</taxon>
        <taxon>Striga</taxon>
    </lineage>
</organism>
<keyword evidence="1" id="KW-0812">Transmembrane</keyword>
<evidence type="ECO:0000313" key="3">
    <source>
        <dbReference type="Proteomes" id="UP000325081"/>
    </source>
</evidence>
<dbReference type="EMBL" id="BKCP01011181">
    <property type="protein sequence ID" value="GER54498.1"/>
    <property type="molecule type" value="Genomic_DNA"/>
</dbReference>
<dbReference type="GO" id="GO:0008233">
    <property type="term" value="F:peptidase activity"/>
    <property type="evidence" value="ECO:0007669"/>
    <property type="project" value="UniProtKB-KW"/>
</dbReference>
<sequence>MVISDFMWRNSPEKDRHCSLTDVNGRGRQLPIDFWNVMEFEGWGDGTPTIVGGLLDGVRLREKERARFLLHTVVAGKIRASDAPPQFLTLSTPFPHRRTSRRTMARALLLLAFGVLVACAAGAQGRSELLVDENPIRQVVDGLHELENSILRIVGSSRRAISPLS</sequence>